<accession>A0ABR2GA08</accession>
<evidence type="ECO:0000313" key="2">
    <source>
        <dbReference type="Proteomes" id="UP001472677"/>
    </source>
</evidence>
<keyword evidence="2" id="KW-1185">Reference proteome</keyword>
<name>A0ABR2GA08_9ROSI</name>
<dbReference type="InterPro" id="IPR025886">
    <property type="entry name" value="PP2-like"/>
</dbReference>
<reference evidence="1 2" key="1">
    <citation type="journal article" date="2024" name="G3 (Bethesda)">
        <title>Genome assembly of Hibiscus sabdariffa L. provides insights into metabolisms of medicinal natural products.</title>
        <authorList>
            <person name="Kim T."/>
        </authorList>
    </citation>
    <scope>NUCLEOTIDE SEQUENCE [LARGE SCALE GENOMIC DNA]</scope>
    <source>
        <strain evidence="1">TK-2024</strain>
        <tissue evidence="1">Old leaves</tissue>
    </source>
</reference>
<evidence type="ECO:0000313" key="1">
    <source>
        <dbReference type="EMBL" id="KAK8599714.1"/>
    </source>
</evidence>
<comment type="caution">
    <text evidence="1">The sequence shown here is derived from an EMBL/GenBank/DDBJ whole genome shotgun (WGS) entry which is preliminary data.</text>
</comment>
<dbReference type="Pfam" id="PF14299">
    <property type="entry name" value="PP2"/>
    <property type="match status" value="1"/>
</dbReference>
<dbReference type="Proteomes" id="UP001472677">
    <property type="component" value="Unassembled WGS sequence"/>
</dbReference>
<dbReference type="PANTHER" id="PTHR32278">
    <property type="entry name" value="F-BOX DOMAIN-CONTAINING PROTEIN"/>
    <property type="match status" value="1"/>
</dbReference>
<dbReference type="InterPro" id="IPR036047">
    <property type="entry name" value="F-box-like_dom_sf"/>
</dbReference>
<proteinExistence type="predicted"/>
<dbReference type="PANTHER" id="PTHR32278:SF135">
    <property type="entry name" value="F-BOX PROTEIN PP2-B12"/>
    <property type="match status" value="1"/>
</dbReference>
<dbReference type="CDD" id="cd22162">
    <property type="entry name" value="F-box_AtSKIP3-like"/>
    <property type="match status" value="1"/>
</dbReference>
<dbReference type="SUPFAM" id="SSF81383">
    <property type="entry name" value="F-box domain"/>
    <property type="match status" value="1"/>
</dbReference>
<sequence length="250" mass="28277">MSFTSPADACRSAMVCQALRSAVDFDTVWEKFLPSDYKSIILGSSSPSSSSSPLWLLSLGKRELYLQLCFDPILLQNGTLGVGKNAICWGQENFQLSGEIHLPIGIGQPDSRFPEVVELVDVWWLNVTGKVETRILSSDTNYGVYLVFGLRDTDATGFRGRTVGLHVHVYGIALRELRRVSLDPRDEPRHVRERRDGWMEVEMGEFFNECGDDGTVEFSMKDHDINYHKRGLIIEGIELRPKDIDKHRCP</sequence>
<protein>
    <submittedName>
        <fullName evidence="1">Uncharacterized protein</fullName>
    </submittedName>
</protein>
<organism evidence="1 2">
    <name type="scientific">Hibiscus sabdariffa</name>
    <name type="common">roselle</name>
    <dbReference type="NCBI Taxonomy" id="183260"/>
    <lineage>
        <taxon>Eukaryota</taxon>
        <taxon>Viridiplantae</taxon>
        <taxon>Streptophyta</taxon>
        <taxon>Embryophyta</taxon>
        <taxon>Tracheophyta</taxon>
        <taxon>Spermatophyta</taxon>
        <taxon>Magnoliopsida</taxon>
        <taxon>eudicotyledons</taxon>
        <taxon>Gunneridae</taxon>
        <taxon>Pentapetalae</taxon>
        <taxon>rosids</taxon>
        <taxon>malvids</taxon>
        <taxon>Malvales</taxon>
        <taxon>Malvaceae</taxon>
        <taxon>Malvoideae</taxon>
        <taxon>Hibiscus</taxon>
    </lineage>
</organism>
<dbReference type="EMBL" id="JBBPBM010000001">
    <property type="protein sequence ID" value="KAK8599714.1"/>
    <property type="molecule type" value="Genomic_DNA"/>
</dbReference>
<gene>
    <name evidence="1" type="ORF">V6N12_049588</name>
</gene>